<name>X1C4T5_9ZZZZ</name>
<feature type="non-terminal residue" evidence="1">
    <location>
        <position position="45"/>
    </location>
</feature>
<dbReference type="EMBL" id="BART01013048">
    <property type="protein sequence ID" value="GAG88362.1"/>
    <property type="molecule type" value="Genomic_DNA"/>
</dbReference>
<organism evidence="1">
    <name type="scientific">marine sediment metagenome</name>
    <dbReference type="NCBI Taxonomy" id="412755"/>
    <lineage>
        <taxon>unclassified sequences</taxon>
        <taxon>metagenomes</taxon>
        <taxon>ecological metagenomes</taxon>
    </lineage>
</organism>
<sequence>MLEQPYLCVLHAWALQLSGQLETAESRLVHAENAMASPKYQHDED</sequence>
<protein>
    <submittedName>
        <fullName evidence="1">Uncharacterized protein</fullName>
    </submittedName>
</protein>
<proteinExistence type="predicted"/>
<dbReference type="AlphaFoldDB" id="X1C4T5"/>
<reference evidence="1" key="1">
    <citation type="journal article" date="2014" name="Front. Microbiol.">
        <title>High frequency of phylogenetically diverse reductive dehalogenase-homologous genes in deep subseafloor sedimentary metagenomes.</title>
        <authorList>
            <person name="Kawai M."/>
            <person name="Futagami T."/>
            <person name="Toyoda A."/>
            <person name="Takaki Y."/>
            <person name="Nishi S."/>
            <person name="Hori S."/>
            <person name="Arai W."/>
            <person name="Tsubouchi T."/>
            <person name="Morono Y."/>
            <person name="Uchiyama I."/>
            <person name="Ito T."/>
            <person name="Fujiyama A."/>
            <person name="Inagaki F."/>
            <person name="Takami H."/>
        </authorList>
    </citation>
    <scope>NUCLEOTIDE SEQUENCE</scope>
    <source>
        <strain evidence="1">Expedition CK06-06</strain>
    </source>
</reference>
<comment type="caution">
    <text evidence="1">The sequence shown here is derived from an EMBL/GenBank/DDBJ whole genome shotgun (WGS) entry which is preliminary data.</text>
</comment>
<accession>X1C4T5</accession>
<evidence type="ECO:0000313" key="1">
    <source>
        <dbReference type="EMBL" id="GAG88362.1"/>
    </source>
</evidence>
<gene>
    <name evidence="1" type="ORF">S01H4_26904</name>
</gene>